<evidence type="ECO:0000256" key="5">
    <source>
        <dbReference type="ARBA" id="ARBA00022475"/>
    </source>
</evidence>
<evidence type="ECO:0000313" key="16">
    <source>
        <dbReference type="Proteomes" id="UP001446205"/>
    </source>
</evidence>
<gene>
    <name evidence="14" type="primary">uppP</name>
    <name evidence="15" type="ORF">WOB96_05975</name>
</gene>
<accession>A0ABU9D8L0</accession>
<comment type="miscellaneous">
    <text evidence="14">Bacitracin is thought to be involved in the inhibition of peptidoglycan synthesis by sequestering undecaprenyl diphosphate, thereby reducing the pool of lipid carrier available.</text>
</comment>
<keyword evidence="16" id="KW-1185">Reference proteome</keyword>
<evidence type="ECO:0000256" key="11">
    <source>
        <dbReference type="ARBA" id="ARBA00032707"/>
    </source>
</evidence>
<comment type="caution">
    <text evidence="15">The sequence shown here is derived from an EMBL/GenBank/DDBJ whole genome shotgun (WGS) entry which is preliminary data.</text>
</comment>
<evidence type="ECO:0000256" key="10">
    <source>
        <dbReference type="ARBA" id="ARBA00023251"/>
    </source>
</evidence>
<dbReference type="GO" id="GO:0050380">
    <property type="term" value="F:undecaprenyl-diphosphatase activity"/>
    <property type="evidence" value="ECO:0007669"/>
    <property type="project" value="UniProtKB-EC"/>
</dbReference>
<evidence type="ECO:0000256" key="12">
    <source>
        <dbReference type="ARBA" id="ARBA00032932"/>
    </source>
</evidence>
<keyword evidence="9 14" id="KW-0472">Membrane</keyword>
<keyword evidence="7 14" id="KW-0378">Hydrolase</keyword>
<feature type="transmembrane region" description="Helical" evidence="14">
    <location>
        <begin position="83"/>
        <end position="102"/>
    </location>
</feature>
<dbReference type="Pfam" id="PF02673">
    <property type="entry name" value="BacA"/>
    <property type="match status" value="1"/>
</dbReference>
<feature type="transmembrane region" description="Helical" evidence="14">
    <location>
        <begin position="248"/>
        <end position="265"/>
    </location>
</feature>
<evidence type="ECO:0000256" key="2">
    <source>
        <dbReference type="ARBA" id="ARBA00010621"/>
    </source>
</evidence>
<dbReference type="HAMAP" id="MF_01006">
    <property type="entry name" value="Undec_diphosphatase"/>
    <property type="match status" value="1"/>
</dbReference>
<comment type="subcellular location">
    <subcellularLocation>
        <location evidence="1 14">Cell membrane</location>
        <topology evidence="1 14">Multi-pass membrane protein</topology>
    </subcellularLocation>
</comment>
<comment type="catalytic activity">
    <reaction evidence="13 14">
        <text>di-trans,octa-cis-undecaprenyl diphosphate + H2O = di-trans,octa-cis-undecaprenyl phosphate + phosphate + H(+)</text>
        <dbReference type="Rhea" id="RHEA:28094"/>
        <dbReference type="ChEBI" id="CHEBI:15377"/>
        <dbReference type="ChEBI" id="CHEBI:15378"/>
        <dbReference type="ChEBI" id="CHEBI:43474"/>
        <dbReference type="ChEBI" id="CHEBI:58405"/>
        <dbReference type="ChEBI" id="CHEBI:60392"/>
        <dbReference type="EC" id="3.6.1.27"/>
    </reaction>
</comment>
<evidence type="ECO:0000256" key="13">
    <source>
        <dbReference type="ARBA" id="ARBA00047594"/>
    </source>
</evidence>
<name>A0ABU9D8L0_9PROT</name>
<keyword evidence="6 14" id="KW-0812">Transmembrane</keyword>
<evidence type="ECO:0000256" key="7">
    <source>
        <dbReference type="ARBA" id="ARBA00022801"/>
    </source>
</evidence>
<keyword evidence="14" id="KW-0133">Cell shape</keyword>
<feature type="transmembrane region" description="Helical" evidence="14">
    <location>
        <begin position="187"/>
        <end position="205"/>
    </location>
</feature>
<dbReference type="RefSeq" id="WP_341370369.1">
    <property type="nucleotide sequence ID" value="NZ_JBBPCO010000004.1"/>
</dbReference>
<keyword evidence="14" id="KW-0573">Peptidoglycan synthesis</keyword>
<comment type="function">
    <text evidence="14">Catalyzes the dephosphorylation of undecaprenyl diphosphate (UPP). Confers resistance to bacitracin.</text>
</comment>
<dbReference type="NCBIfam" id="NF001389">
    <property type="entry name" value="PRK00281.1-2"/>
    <property type="match status" value="1"/>
</dbReference>
<evidence type="ECO:0000256" key="14">
    <source>
        <dbReference type="HAMAP-Rule" id="MF_01006"/>
    </source>
</evidence>
<evidence type="ECO:0000313" key="15">
    <source>
        <dbReference type="EMBL" id="MEK8089311.1"/>
    </source>
</evidence>
<dbReference type="InterPro" id="IPR003824">
    <property type="entry name" value="UppP"/>
</dbReference>
<evidence type="ECO:0000256" key="8">
    <source>
        <dbReference type="ARBA" id="ARBA00022989"/>
    </source>
</evidence>
<keyword evidence="14" id="KW-0961">Cell wall biogenesis/degradation</keyword>
<dbReference type="EMBL" id="JBBPCO010000004">
    <property type="protein sequence ID" value="MEK8089311.1"/>
    <property type="molecule type" value="Genomic_DNA"/>
</dbReference>
<evidence type="ECO:0000256" key="1">
    <source>
        <dbReference type="ARBA" id="ARBA00004651"/>
    </source>
</evidence>
<protein>
    <recommendedName>
        <fullName evidence="4 14">Undecaprenyl-diphosphatase</fullName>
        <ecNumber evidence="3 14">3.6.1.27</ecNumber>
    </recommendedName>
    <alternativeName>
        <fullName evidence="12 14">Bacitracin resistance protein</fullName>
    </alternativeName>
    <alternativeName>
        <fullName evidence="11 14">Undecaprenyl pyrophosphate phosphatase</fullName>
    </alternativeName>
</protein>
<keyword evidence="8 14" id="KW-1133">Transmembrane helix</keyword>
<evidence type="ECO:0000256" key="6">
    <source>
        <dbReference type="ARBA" id="ARBA00022692"/>
    </source>
</evidence>
<dbReference type="EC" id="3.6.1.27" evidence="3 14"/>
<sequence length="266" mass="28842">MDTLLLLKALLLGFLEGATEFLPISSTGHLIIAADLLNFTGERAKTFEIVIQLGAVLAIVFHYRHKVVQVVGGLGSDPAAQRFVTNLAIAFLPAAIIGLLLHKYIKEYLFSPLTVAAALVVGGFVILLIEHFKPRARVAHVDDMCWRDALKVGLAQSFALFPGVSRSGATIMGGLVSGLSRPAATEFSFFLSIPTMFAATGYDLFKNLHLLKSEDLLLFAAGFGAAFLAGLVAVKALLAFVSRHDFRVFAYYRIILGALVLIYFWP</sequence>
<keyword evidence="10 14" id="KW-0046">Antibiotic resistance</keyword>
<dbReference type="NCBIfam" id="TIGR00753">
    <property type="entry name" value="undec_PP_bacA"/>
    <property type="match status" value="1"/>
</dbReference>
<feature type="transmembrane region" description="Helical" evidence="14">
    <location>
        <begin position="43"/>
        <end position="63"/>
    </location>
</feature>
<dbReference type="Proteomes" id="UP001446205">
    <property type="component" value="Unassembled WGS sequence"/>
</dbReference>
<feature type="transmembrane region" description="Helical" evidence="14">
    <location>
        <begin position="108"/>
        <end position="129"/>
    </location>
</feature>
<feature type="transmembrane region" description="Helical" evidence="14">
    <location>
        <begin position="217"/>
        <end position="241"/>
    </location>
</feature>
<dbReference type="PANTHER" id="PTHR30622:SF3">
    <property type="entry name" value="UNDECAPRENYL-DIPHOSPHATASE"/>
    <property type="match status" value="1"/>
</dbReference>
<proteinExistence type="inferred from homology"/>
<evidence type="ECO:0000256" key="3">
    <source>
        <dbReference type="ARBA" id="ARBA00012374"/>
    </source>
</evidence>
<keyword evidence="5 14" id="KW-1003">Cell membrane</keyword>
<evidence type="ECO:0000256" key="4">
    <source>
        <dbReference type="ARBA" id="ARBA00021581"/>
    </source>
</evidence>
<evidence type="ECO:0000256" key="9">
    <source>
        <dbReference type="ARBA" id="ARBA00023136"/>
    </source>
</evidence>
<dbReference type="NCBIfam" id="NF001390">
    <property type="entry name" value="PRK00281.1-4"/>
    <property type="match status" value="1"/>
</dbReference>
<dbReference type="PANTHER" id="PTHR30622">
    <property type="entry name" value="UNDECAPRENYL-DIPHOSPHATASE"/>
    <property type="match status" value="1"/>
</dbReference>
<comment type="similarity">
    <text evidence="2 14">Belongs to the UppP family.</text>
</comment>
<reference evidence="15 16" key="1">
    <citation type="submission" date="2024-04" db="EMBL/GenBank/DDBJ databases">
        <authorList>
            <person name="Abashina T."/>
            <person name="Shaikin A."/>
        </authorList>
    </citation>
    <scope>NUCLEOTIDE SEQUENCE [LARGE SCALE GENOMIC DNA]</scope>
    <source>
        <strain evidence="15 16">AAFK</strain>
    </source>
</reference>
<organism evidence="15 16">
    <name type="scientific">Thermithiobacillus plumbiphilus</name>
    <dbReference type="NCBI Taxonomy" id="1729899"/>
    <lineage>
        <taxon>Bacteria</taxon>
        <taxon>Pseudomonadati</taxon>
        <taxon>Pseudomonadota</taxon>
        <taxon>Acidithiobacillia</taxon>
        <taxon>Acidithiobacillales</taxon>
        <taxon>Thermithiobacillaceae</taxon>
        <taxon>Thermithiobacillus</taxon>
    </lineage>
</organism>